<evidence type="ECO:0000256" key="1">
    <source>
        <dbReference type="SAM" id="SignalP"/>
    </source>
</evidence>
<accession>A0ABR9CQU7</accession>
<keyword evidence="1" id="KW-0732">Signal</keyword>
<gene>
    <name evidence="3" type="ORF">IG616_13870</name>
</gene>
<dbReference type="Proteomes" id="UP000632063">
    <property type="component" value="Unassembled WGS sequence"/>
</dbReference>
<evidence type="ECO:0000313" key="3">
    <source>
        <dbReference type="EMBL" id="MBD8892631.1"/>
    </source>
</evidence>
<organism evidence="3 4">
    <name type="scientific">Roseibium litorale</name>
    <dbReference type="NCBI Taxonomy" id="2803841"/>
    <lineage>
        <taxon>Bacteria</taxon>
        <taxon>Pseudomonadati</taxon>
        <taxon>Pseudomonadota</taxon>
        <taxon>Alphaproteobacteria</taxon>
        <taxon>Hyphomicrobiales</taxon>
        <taxon>Stappiaceae</taxon>
        <taxon>Roseibium</taxon>
    </lineage>
</organism>
<dbReference type="EMBL" id="JACYXI010000008">
    <property type="protein sequence ID" value="MBD8892631.1"/>
    <property type="molecule type" value="Genomic_DNA"/>
</dbReference>
<dbReference type="Gene3D" id="3.40.710.10">
    <property type="entry name" value="DD-peptidase/beta-lactamase superfamily"/>
    <property type="match status" value="1"/>
</dbReference>
<dbReference type="InterPro" id="IPR050491">
    <property type="entry name" value="AmpC-like"/>
</dbReference>
<feature type="signal peptide" evidence="1">
    <location>
        <begin position="1"/>
        <end position="20"/>
    </location>
</feature>
<proteinExistence type="predicted"/>
<comment type="caution">
    <text evidence="3">The sequence shown here is derived from an EMBL/GenBank/DDBJ whole genome shotgun (WGS) entry which is preliminary data.</text>
</comment>
<name>A0ABR9CQU7_9HYPH</name>
<feature type="domain" description="Beta-lactamase-related" evidence="2">
    <location>
        <begin position="64"/>
        <end position="370"/>
    </location>
</feature>
<protein>
    <submittedName>
        <fullName evidence="3">Beta-lactamase family protein</fullName>
    </submittedName>
</protein>
<reference evidence="4" key="1">
    <citation type="submission" date="2020-09" db="EMBL/GenBank/DDBJ databases">
        <title>The genome sequence of strain Labrenzia suaedae 4C16A.</title>
        <authorList>
            <person name="Liu Y."/>
        </authorList>
    </citation>
    <scope>NUCLEOTIDE SEQUENCE [LARGE SCALE GENOMIC DNA]</scope>
    <source>
        <strain evidence="4">4C16A</strain>
    </source>
</reference>
<evidence type="ECO:0000313" key="4">
    <source>
        <dbReference type="Proteomes" id="UP000632063"/>
    </source>
</evidence>
<dbReference type="InterPro" id="IPR001466">
    <property type="entry name" value="Beta-lactam-related"/>
</dbReference>
<dbReference type="InterPro" id="IPR012338">
    <property type="entry name" value="Beta-lactam/transpept-like"/>
</dbReference>
<dbReference type="Pfam" id="PF00144">
    <property type="entry name" value="Beta-lactamase"/>
    <property type="match status" value="1"/>
</dbReference>
<reference evidence="3 4" key="2">
    <citation type="journal article" date="2021" name="Int. J. Syst. Evol. Microbiol.">
        <title>Roseibium litorale sp. nov., isolated from a tidal flat sediment and proposal for the reclassification of Labrenzia polysiphoniae as Roseibium polysiphoniae comb. nov.</title>
        <authorList>
            <person name="Liu Y."/>
            <person name="Pei T."/>
            <person name="Du J."/>
            <person name="Chao M."/>
            <person name="Deng M.R."/>
            <person name="Zhu H."/>
        </authorList>
    </citation>
    <scope>NUCLEOTIDE SEQUENCE [LARGE SCALE GENOMIC DNA]</scope>
    <source>
        <strain evidence="3 4">4C16A</strain>
    </source>
</reference>
<evidence type="ECO:0000259" key="2">
    <source>
        <dbReference type="Pfam" id="PF00144"/>
    </source>
</evidence>
<dbReference type="PANTHER" id="PTHR46825">
    <property type="entry name" value="D-ALANYL-D-ALANINE-CARBOXYPEPTIDASE/ENDOPEPTIDASE AMPH"/>
    <property type="match status" value="1"/>
</dbReference>
<dbReference type="PANTHER" id="PTHR46825:SF7">
    <property type="entry name" value="D-ALANYL-D-ALANINE CARBOXYPEPTIDASE"/>
    <property type="match status" value="1"/>
</dbReference>
<keyword evidence="4" id="KW-1185">Reference proteome</keyword>
<dbReference type="SUPFAM" id="SSF56601">
    <property type="entry name" value="beta-lactamase/transpeptidase-like"/>
    <property type="match status" value="1"/>
</dbReference>
<feature type="chain" id="PRO_5046541837" evidence="1">
    <location>
        <begin position="21"/>
        <end position="410"/>
    </location>
</feature>
<sequence length="410" mass="42786">MRLAAFVLVSACGISTALSAGTCVGDLDKIVIGAAHKPLQDKPLSGTLASKLDEAVKSALPLAAAPGFIVGVQTPGGSWKKGYGVSNPATGAPMVPGMHTRIGSVTKTFTGTIILQLAEAGRLSLDDTISMYVEGIPEGDRITLRQLANMTSGVASYTASGPFVEMYLGQPGKVFTPEELLPFAIELSPLFEPGAQYDYSNTNTILLGMVIEKVTSEPFETVLRSGILEPLGLKDTVWPGSQTDFPAPYAEGVTFQGNDSETDPARVATHWNPASLWTAGELISSIDDLLVYARALATGRDLLGPKMQGERLRSFGGPAGYGLALRCTGAWIGHTGEVPGYTTVIYYNGLTDTTVAIQANSDMPSGNCADAEEGGETAGNGSVSCSLPAMRIFNAVAPLLSETASGKTEQ</sequence>